<protein>
    <submittedName>
        <fullName evidence="3">Uncharacterized protein</fullName>
    </submittedName>
</protein>
<dbReference type="AlphaFoldDB" id="A0A6V8QW33"/>
<feature type="compositionally biased region" description="Polar residues" evidence="1">
    <location>
        <begin position="144"/>
        <end position="158"/>
    </location>
</feature>
<dbReference type="Proteomes" id="UP000517252">
    <property type="component" value="Unassembled WGS sequence"/>
</dbReference>
<feature type="compositionally biased region" description="Low complexity" evidence="1">
    <location>
        <begin position="167"/>
        <end position="178"/>
    </location>
</feature>
<comment type="caution">
    <text evidence="3">The sequence shown here is derived from an EMBL/GenBank/DDBJ whole genome shotgun (WGS) entry which is preliminary data.</text>
</comment>
<gene>
    <name evidence="3" type="ORF">TASIC1_0006041200</name>
</gene>
<dbReference type="EMBL" id="BLZH01000006">
    <property type="protein sequence ID" value="GFP56242.1"/>
    <property type="molecule type" value="Genomic_DNA"/>
</dbReference>
<reference evidence="3 4" key="1">
    <citation type="submission" date="2020-07" db="EMBL/GenBank/DDBJ databases">
        <title>Trichoderma asperellum IC-1 whole genome shotgun sequence.</title>
        <authorList>
            <person name="Kanamasa S."/>
            <person name="Takahashi H."/>
        </authorList>
    </citation>
    <scope>NUCLEOTIDE SEQUENCE [LARGE SCALE GENOMIC DNA]</scope>
    <source>
        <strain evidence="3 4">IC-1</strain>
    </source>
</reference>
<organism evidence="3 4">
    <name type="scientific">Trichoderma asperellum</name>
    <name type="common">Filamentous fungus</name>
    <dbReference type="NCBI Taxonomy" id="101201"/>
    <lineage>
        <taxon>Eukaryota</taxon>
        <taxon>Fungi</taxon>
        <taxon>Dikarya</taxon>
        <taxon>Ascomycota</taxon>
        <taxon>Pezizomycotina</taxon>
        <taxon>Sordariomycetes</taxon>
        <taxon>Hypocreomycetidae</taxon>
        <taxon>Hypocreales</taxon>
        <taxon>Hypocreaceae</taxon>
        <taxon>Trichoderma</taxon>
    </lineage>
</organism>
<evidence type="ECO:0000256" key="2">
    <source>
        <dbReference type="SAM" id="SignalP"/>
    </source>
</evidence>
<name>A0A6V8QW33_TRIAP</name>
<evidence type="ECO:0000256" key="1">
    <source>
        <dbReference type="SAM" id="MobiDB-lite"/>
    </source>
</evidence>
<feature type="region of interest" description="Disordered" evidence="1">
    <location>
        <begin position="140"/>
        <end position="194"/>
    </location>
</feature>
<sequence length="214" mass="22049">MHTHFLLALGLVAGSPLVRADMDGGYLKSMFKGRLPVSTTSEFIDSRFYSIWSSFHKIYLEHLASATMTSSVVATATTVVVTTTSEPTEPVFTIGPGTLIPTALSASGPIKTASNYTAITQSVPSCNSTCPSVTAPAVLPETTRAVQPSKNGTAATSTRGEEPAPAPSSTSSKSRPFPSKTPPPLNGPLNGAPTNAAPAVGTVIIAIAGYLLML</sequence>
<proteinExistence type="predicted"/>
<feature type="chain" id="PRO_5028049914" evidence="2">
    <location>
        <begin position="21"/>
        <end position="214"/>
    </location>
</feature>
<evidence type="ECO:0000313" key="4">
    <source>
        <dbReference type="Proteomes" id="UP000517252"/>
    </source>
</evidence>
<evidence type="ECO:0000313" key="3">
    <source>
        <dbReference type="EMBL" id="GFP56242.1"/>
    </source>
</evidence>
<accession>A0A6V8QW33</accession>
<feature type="signal peptide" evidence="2">
    <location>
        <begin position="1"/>
        <end position="20"/>
    </location>
</feature>
<keyword evidence="2" id="KW-0732">Signal</keyword>
<dbReference type="OrthoDB" id="4900512at2759"/>